<dbReference type="AlphaFoldDB" id="A0A921FWB9"/>
<organism evidence="1 2">
    <name type="scientific">Sporosarcina psychrophila</name>
    <name type="common">Bacillus psychrophilus</name>
    <dbReference type="NCBI Taxonomy" id="1476"/>
    <lineage>
        <taxon>Bacteria</taxon>
        <taxon>Bacillati</taxon>
        <taxon>Bacillota</taxon>
        <taxon>Bacilli</taxon>
        <taxon>Bacillales</taxon>
        <taxon>Caryophanaceae</taxon>
        <taxon>Sporosarcina</taxon>
    </lineage>
</organism>
<dbReference type="Proteomes" id="UP000698173">
    <property type="component" value="Unassembled WGS sequence"/>
</dbReference>
<reference evidence="1" key="2">
    <citation type="submission" date="2021-09" db="EMBL/GenBank/DDBJ databases">
        <authorList>
            <person name="Gilroy R."/>
        </authorList>
    </citation>
    <scope>NUCLEOTIDE SEQUENCE</scope>
    <source>
        <strain evidence="1">CHK171-7178</strain>
    </source>
</reference>
<comment type="caution">
    <text evidence="1">The sequence shown here is derived from an EMBL/GenBank/DDBJ whole genome shotgun (WGS) entry which is preliminary data.</text>
</comment>
<proteinExistence type="predicted"/>
<evidence type="ECO:0000313" key="1">
    <source>
        <dbReference type="EMBL" id="HJF30780.1"/>
    </source>
</evidence>
<protein>
    <submittedName>
        <fullName evidence="1">Uncharacterized protein</fullName>
    </submittedName>
</protein>
<accession>A0A921FWB9</accession>
<evidence type="ECO:0000313" key="2">
    <source>
        <dbReference type="Proteomes" id="UP000698173"/>
    </source>
</evidence>
<dbReference type="EMBL" id="DYWT01000054">
    <property type="protein sequence ID" value="HJF30780.1"/>
    <property type="molecule type" value="Genomic_DNA"/>
</dbReference>
<gene>
    <name evidence="1" type="ORF">K8V56_03245</name>
</gene>
<reference evidence="1" key="1">
    <citation type="journal article" date="2021" name="PeerJ">
        <title>Extensive microbial diversity within the chicken gut microbiome revealed by metagenomics and culture.</title>
        <authorList>
            <person name="Gilroy R."/>
            <person name="Ravi A."/>
            <person name="Getino M."/>
            <person name="Pursley I."/>
            <person name="Horton D.L."/>
            <person name="Alikhan N.F."/>
            <person name="Baker D."/>
            <person name="Gharbi K."/>
            <person name="Hall N."/>
            <person name="Watson M."/>
            <person name="Adriaenssens E.M."/>
            <person name="Foster-Nyarko E."/>
            <person name="Jarju S."/>
            <person name="Secka A."/>
            <person name="Antonio M."/>
            <person name="Oren A."/>
            <person name="Chaudhuri R.R."/>
            <person name="La Ragione R."/>
            <person name="Hildebrand F."/>
            <person name="Pallen M.J."/>
        </authorList>
    </citation>
    <scope>NUCLEOTIDE SEQUENCE</scope>
    <source>
        <strain evidence="1">CHK171-7178</strain>
    </source>
</reference>
<name>A0A921FWB9_SPOPS</name>
<sequence length="51" mass="5455">MTFLKALFRVLFPSFNIGIKPPSRVTMGFGELGKGPTVGIAATNGNTSERK</sequence>